<keyword evidence="3" id="KW-1185">Reference proteome</keyword>
<comment type="caution">
    <text evidence="2">The sequence shown here is derived from an EMBL/GenBank/DDBJ whole genome shotgun (WGS) entry which is preliminary data.</text>
</comment>
<evidence type="ECO:0000313" key="3">
    <source>
        <dbReference type="Proteomes" id="UP000626092"/>
    </source>
</evidence>
<evidence type="ECO:0000256" key="1">
    <source>
        <dbReference type="SAM" id="MobiDB-lite"/>
    </source>
</evidence>
<feature type="region of interest" description="Disordered" evidence="1">
    <location>
        <begin position="53"/>
        <end position="79"/>
    </location>
</feature>
<name>A0A834H9C6_RHOSS</name>
<sequence length="124" mass="14009">MSSQADLAKIGMEGFAILEEYNGRNKKKPPPPHSMSSQADLAKIGMEGFAILEEHYGRNKKKPPPPPPPHPEVQPRRPTAFLRPVVHPIEDPVIWRYRGAKSYEAVVVITETKHHNFGAYGRQY</sequence>
<accession>A0A834H9C6</accession>
<dbReference type="PANTHER" id="PTHR33484">
    <property type="entry name" value="BNAC07G33360D PROTEIN"/>
    <property type="match status" value="1"/>
</dbReference>
<feature type="region of interest" description="Disordered" evidence="1">
    <location>
        <begin position="21"/>
        <end position="40"/>
    </location>
</feature>
<proteinExistence type="predicted"/>
<dbReference type="OrthoDB" id="1720146at2759"/>
<evidence type="ECO:0000313" key="2">
    <source>
        <dbReference type="EMBL" id="KAF7149932.1"/>
    </source>
</evidence>
<dbReference type="Proteomes" id="UP000626092">
    <property type="component" value="Unassembled WGS sequence"/>
</dbReference>
<dbReference type="EMBL" id="WJXA01000002">
    <property type="protein sequence ID" value="KAF7149932.1"/>
    <property type="molecule type" value="Genomic_DNA"/>
</dbReference>
<protein>
    <submittedName>
        <fullName evidence="2">Uncharacterized protein</fullName>
    </submittedName>
</protein>
<dbReference type="AlphaFoldDB" id="A0A834H9C6"/>
<dbReference type="PANTHER" id="PTHR33484:SF3">
    <property type="entry name" value="HYDROXYPROLINE-RICH GLYCOPROTEIN FAMILY PROTEIN"/>
    <property type="match status" value="1"/>
</dbReference>
<gene>
    <name evidence="2" type="ORF">RHSIM_Rhsim02G0162300</name>
</gene>
<reference evidence="2" key="1">
    <citation type="submission" date="2019-11" db="EMBL/GenBank/DDBJ databases">
        <authorList>
            <person name="Liu Y."/>
            <person name="Hou J."/>
            <person name="Li T.-Q."/>
            <person name="Guan C.-H."/>
            <person name="Wu X."/>
            <person name="Wu H.-Z."/>
            <person name="Ling F."/>
            <person name="Zhang R."/>
            <person name="Shi X.-G."/>
            <person name="Ren J.-P."/>
            <person name="Chen E.-F."/>
            <person name="Sun J.-M."/>
        </authorList>
    </citation>
    <scope>NUCLEOTIDE SEQUENCE</scope>
    <source>
        <strain evidence="2">Adult_tree_wgs_1</strain>
        <tissue evidence="2">Leaves</tissue>
    </source>
</reference>
<organism evidence="2 3">
    <name type="scientific">Rhododendron simsii</name>
    <name type="common">Sims's rhododendron</name>
    <dbReference type="NCBI Taxonomy" id="118357"/>
    <lineage>
        <taxon>Eukaryota</taxon>
        <taxon>Viridiplantae</taxon>
        <taxon>Streptophyta</taxon>
        <taxon>Embryophyta</taxon>
        <taxon>Tracheophyta</taxon>
        <taxon>Spermatophyta</taxon>
        <taxon>Magnoliopsida</taxon>
        <taxon>eudicotyledons</taxon>
        <taxon>Gunneridae</taxon>
        <taxon>Pentapetalae</taxon>
        <taxon>asterids</taxon>
        <taxon>Ericales</taxon>
        <taxon>Ericaceae</taxon>
        <taxon>Ericoideae</taxon>
        <taxon>Rhodoreae</taxon>
        <taxon>Rhododendron</taxon>
    </lineage>
</organism>